<name>A0AAN6V9I1_9PEZI</name>
<feature type="binding site" evidence="3">
    <location>
        <position position="115"/>
    </location>
    <ligand>
        <name>FAD</name>
        <dbReference type="ChEBI" id="CHEBI:57692"/>
    </ligand>
</feature>
<comment type="cofactor">
    <cofactor evidence="3">
        <name>FAD</name>
        <dbReference type="ChEBI" id="CHEBI:57692"/>
    </cofactor>
</comment>
<evidence type="ECO:0000256" key="4">
    <source>
        <dbReference type="SAM" id="SignalP"/>
    </source>
</evidence>
<dbReference type="Gene3D" id="3.50.50.60">
    <property type="entry name" value="FAD/NAD(P)-binding domain"/>
    <property type="match status" value="1"/>
</dbReference>
<accession>A0AAN6V9I1</accession>
<dbReference type="Pfam" id="PF05199">
    <property type="entry name" value="GMC_oxred_C"/>
    <property type="match status" value="1"/>
</dbReference>
<dbReference type="InterPro" id="IPR036188">
    <property type="entry name" value="FAD/NAD-bd_sf"/>
</dbReference>
<dbReference type="PIRSF" id="PIRSF000137">
    <property type="entry name" value="Alcohol_oxidase"/>
    <property type="match status" value="1"/>
</dbReference>
<evidence type="ECO:0000256" key="2">
    <source>
        <dbReference type="PIRSR" id="PIRSR000137-1"/>
    </source>
</evidence>
<evidence type="ECO:0000313" key="6">
    <source>
        <dbReference type="EMBL" id="KAK4147318.1"/>
    </source>
</evidence>
<organism evidence="6 7">
    <name type="scientific">Dichotomopilus funicola</name>
    <dbReference type="NCBI Taxonomy" id="1934379"/>
    <lineage>
        <taxon>Eukaryota</taxon>
        <taxon>Fungi</taxon>
        <taxon>Dikarya</taxon>
        <taxon>Ascomycota</taxon>
        <taxon>Pezizomycotina</taxon>
        <taxon>Sordariomycetes</taxon>
        <taxon>Sordariomycetidae</taxon>
        <taxon>Sordariales</taxon>
        <taxon>Chaetomiaceae</taxon>
        <taxon>Dichotomopilus</taxon>
    </lineage>
</organism>
<proteinExistence type="inferred from homology"/>
<dbReference type="Proteomes" id="UP001302676">
    <property type="component" value="Unassembled WGS sequence"/>
</dbReference>
<feature type="signal peptide" evidence="4">
    <location>
        <begin position="1"/>
        <end position="17"/>
    </location>
</feature>
<keyword evidence="3" id="KW-0285">Flavoprotein</keyword>
<dbReference type="AlphaFoldDB" id="A0AAN6V9I1"/>
<dbReference type="GO" id="GO:0044550">
    <property type="term" value="P:secondary metabolite biosynthetic process"/>
    <property type="evidence" value="ECO:0007669"/>
    <property type="project" value="TreeGrafter"/>
</dbReference>
<feature type="domain" description="Glucose-methanol-choline oxidoreductase N-terminal" evidence="5">
    <location>
        <begin position="311"/>
        <end position="325"/>
    </location>
</feature>
<evidence type="ECO:0000259" key="5">
    <source>
        <dbReference type="PROSITE" id="PS00624"/>
    </source>
</evidence>
<keyword evidence="7" id="KW-1185">Reference proteome</keyword>
<dbReference type="PROSITE" id="PS00624">
    <property type="entry name" value="GMC_OXRED_2"/>
    <property type="match status" value="1"/>
</dbReference>
<dbReference type="GeneID" id="87821922"/>
<dbReference type="EMBL" id="MU853556">
    <property type="protein sequence ID" value="KAK4147318.1"/>
    <property type="molecule type" value="Genomic_DNA"/>
</dbReference>
<gene>
    <name evidence="6" type="ORF">C8A04DRAFT_8974</name>
</gene>
<reference evidence="6" key="2">
    <citation type="submission" date="2023-05" db="EMBL/GenBank/DDBJ databases">
        <authorList>
            <consortium name="Lawrence Berkeley National Laboratory"/>
            <person name="Steindorff A."/>
            <person name="Hensen N."/>
            <person name="Bonometti L."/>
            <person name="Westerberg I."/>
            <person name="Brannstrom I.O."/>
            <person name="Guillou S."/>
            <person name="Cros-Aarteil S."/>
            <person name="Calhoun S."/>
            <person name="Haridas S."/>
            <person name="Kuo A."/>
            <person name="Mondo S."/>
            <person name="Pangilinan J."/>
            <person name="Riley R."/>
            <person name="Labutti K."/>
            <person name="Andreopoulos B."/>
            <person name="Lipzen A."/>
            <person name="Chen C."/>
            <person name="Yanf M."/>
            <person name="Daum C."/>
            <person name="Ng V."/>
            <person name="Clum A."/>
            <person name="Ohm R."/>
            <person name="Martin F."/>
            <person name="Silar P."/>
            <person name="Natvig D."/>
            <person name="Lalanne C."/>
            <person name="Gautier V."/>
            <person name="Ament-Velasquez S.L."/>
            <person name="Kruys A."/>
            <person name="Hutchinson M.I."/>
            <person name="Powell A.J."/>
            <person name="Barry K."/>
            <person name="Miller A.N."/>
            <person name="Grigoriev I.V."/>
            <person name="Debuchy R."/>
            <person name="Gladieux P."/>
            <person name="Thoren M.H."/>
            <person name="Johannesson H."/>
        </authorList>
    </citation>
    <scope>NUCLEOTIDE SEQUENCE</scope>
    <source>
        <strain evidence="6">CBS 141.50</strain>
    </source>
</reference>
<dbReference type="GO" id="GO:0050660">
    <property type="term" value="F:flavin adenine dinucleotide binding"/>
    <property type="evidence" value="ECO:0007669"/>
    <property type="project" value="InterPro"/>
</dbReference>
<evidence type="ECO:0000256" key="3">
    <source>
        <dbReference type="PIRSR" id="PIRSR000137-2"/>
    </source>
</evidence>
<dbReference type="InterPro" id="IPR012132">
    <property type="entry name" value="GMC_OxRdtase"/>
</dbReference>
<dbReference type="GO" id="GO:0016614">
    <property type="term" value="F:oxidoreductase activity, acting on CH-OH group of donors"/>
    <property type="evidence" value="ECO:0007669"/>
    <property type="project" value="InterPro"/>
</dbReference>
<comment type="similarity">
    <text evidence="1">Belongs to the GMC oxidoreductase family.</text>
</comment>
<feature type="binding site" evidence="3">
    <location>
        <begin position="43"/>
        <end position="44"/>
    </location>
    <ligand>
        <name>FAD</name>
        <dbReference type="ChEBI" id="CHEBI:57692"/>
    </ligand>
</feature>
<evidence type="ECO:0000313" key="7">
    <source>
        <dbReference type="Proteomes" id="UP001302676"/>
    </source>
</evidence>
<feature type="chain" id="PRO_5042969383" description="Glucose-methanol-choline oxidoreductase N-terminal domain-containing protein" evidence="4">
    <location>
        <begin position="18"/>
        <end position="639"/>
    </location>
</feature>
<dbReference type="RefSeq" id="XP_062640689.1">
    <property type="nucleotide sequence ID" value="XM_062785309.1"/>
</dbReference>
<feature type="active site" description="Proton acceptor" evidence="2">
    <location>
        <position position="616"/>
    </location>
</feature>
<keyword evidence="3" id="KW-0274">FAD</keyword>
<dbReference type="SUPFAM" id="SSF54373">
    <property type="entry name" value="FAD-linked reductases, C-terminal domain"/>
    <property type="match status" value="1"/>
</dbReference>
<comment type="caution">
    <text evidence="6">The sequence shown here is derived from an EMBL/GenBank/DDBJ whole genome shotgun (WGS) entry which is preliminary data.</text>
</comment>
<reference evidence="6" key="1">
    <citation type="journal article" date="2023" name="Mol. Phylogenet. Evol.">
        <title>Genome-scale phylogeny and comparative genomics of the fungal order Sordariales.</title>
        <authorList>
            <person name="Hensen N."/>
            <person name="Bonometti L."/>
            <person name="Westerberg I."/>
            <person name="Brannstrom I.O."/>
            <person name="Guillou S."/>
            <person name="Cros-Aarteil S."/>
            <person name="Calhoun S."/>
            <person name="Haridas S."/>
            <person name="Kuo A."/>
            <person name="Mondo S."/>
            <person name="Pangilinan J."/>
            <person name="Riley R."/>
            <person name="LaButti K."/>
            <person name="Andreopoulos B."/>
            <person name="Lipzen A."/>
            <person name="Chen C."/>
            <person name="Yan M."/>
            <person name="Daum C."/>
            <person name="Ng V."/>
            <person name="Clum A."/>
            <person name="Steindorff A."/>
            <person name="Ohm R.A."/>
            <person name="Martin F."/>
            <person name="Silar P."/>
            <person name="Natvig D.O."/>
            <person name="Lalanne C."/>
            <person name="Gautier V."/>
            <person name="Ament-Velasquez S.L."/>
            <person name="Kruys A."/>
            <person name="Hutchinson M.I."/>
            <person name="Powell A.J."/>
            <person name="Barry K."/>
            <person name="Miller A.N."/>
            <person name="Grigoriev I.V."/>
            <person name="Debuchy R."/>
            <person name="Gladieux P."/>
            <person name="Hiltunen Thoren M."/>
            <person name="Johannesson H."/>
        </authorList>
    </citation>
    <scope>NUCLEOTIDE SEQUENCE</scope>
    <source>
        <strain evidence="6">CBS 141.50</strain>
    </source>
</reference>
<feature type="binding site" evidence="3">
    <location>
        <position position="271"/>
    </location>
    <ligand>
        <name>FAD</name>
        <dbReference type="ChEBI" id="CHEBI:57692"/>
    </ligand>
</feature>
<dbReference type="SUPFAM" id="SSF51905">
    <property type="entry name" value="FAD/NAD(P)-binding domain"/>
    <property type="match status" value="1"/>
</dbReference>
<sequence>MRLCGVVFISLVAATSATSNSHAKRQVSQLRDRYDFLVVGGGTSGLTVADRLSEAFPSKTVLVIEYGDVHYAPGTFDPPTNWITANPDAAPAWSFNSVPNLEFGNKTAFVQAGQVVGGSSAVNGMFFDRGSQYDYDAWTEAGGPEFAQSSIKWDWEGIFPYFKKSVTFTEPPAEIAEKYNYTWDLSAFGGSTPIHSSFPAYQWVDLSVRTDAFRDMGLASPKECASGDKDGICWAPVSQHPVTARRSHSGLGHYADVQPRSNYDLLVKHQVVRVVYPDGPNSGPPLVEAKSLDDGHLFNVTVDGEVIVSAGALHTPTVLLRSGIGPAAVLSDAGIPLTLDLPGVGSNFQDHSGPMVTWSYTKSYDFWPLPNDFVNNATLKADATAGFDETPARGPYTMAGGNSAIFVSLPHLADNHANITKKILAMIADGSATSYLPADLRSIPEIAAGYSAQLAALAKLLSNPEAPSIESPWATSQATVSAPSFLLHPLSRGTVRLDKNNHLAQPVLDYRAGSNPVDFDLHRAHVRFLRKLVETPTLTALGVQEIGPGKDVAADDETLDEYVRSSAVLSFMHPCCTAAMLPENLGGVVGTDLKVHGAKGLRVVDMSVMPFLIGSHLSATAYAVGEKAADIIINEWKSR</sequence>
<protein>
    <recommendedName>
        <fullName evidence="5">Glucose-methanol-choline oxidoreductase N-terminal domain-containing protein</fullName>
    </recommendedName>
</protein>
<dbReference type="InterPro" id="IPR000172">
    <property type="entry name" value="GMC_OxRdtase_N"/>
</dbReference>
<evidence type="ECO:0000256" key="1">
    <source>
        <dbReference type="ARBA" id="ARBA00010790"/>
    </source>
</evidence>
<feature type="active site" description="Proton donor" evidence="2">
    <location>
        <position position="573"/>
    </location>
</feature>
<dbReference type="PANTHER" id="PTHR11552:SF115">
    <property type="entry name" value="DEHYDROGENASE XPTC-RELATED"/>
    <property type="match status" value="1"/>
</dbReference>
<dbReference type="InterPro" id="IPR007867">
    <property type="entry name" value="GMC_OxRtase_C"/>
</dbReference>
<dbReference type="Pfam" id="PF00732">
    <property type="entry name" value="GMC_oxred_N"/>
    <property type="match status" value="1"/>
</dbReference>
<dbReference type="Gene3D" id="3.30.560.10">
    <property type="entry name" value="Glucose Oxidase, domain 3"/>
    <property type="match status" value="1"/>
</dbReference>
<dbReference type="PANTHER" id="PTHR11552">
    <property type="entry name" value="GLUCOSE-METHANOL-CHOLINE GMC OXIDOREDUCTASE"/>
    <property type="match status" value="1"/>
</dbReference>
<keyword evidence="4" id="KW-0732">Signal</keyword>